<dbReference type="GO" id="GO:0004641">
    <property type="term" value="F:phosphoribosylformylglycinamidine cyclo-ligase activity"/>
    <property type="evidence" value="ECO:0007669"/>
    <property type="project" value="UniProtKB-UniRule"/>
</dbReference>
<evidence type="ECO:0000313" key="18">
    <source>
        <dbReference type="EMBL" id="EFI34968.1"/>
    </source>
</evidence>
<evidence type="ECO:0000256" key="15">
    <source>
        <dbReference type="HAMAP-Rule" id="MF_00741"/>
    </source>
</evidence>
<dbReference type="EC" id="6.3.3.1" evidence="4 15"/>
<dbReference type="NCBIfam" id="TIGR00878">
    <property type="entry name" value="purM"/>
    <property type="match status" value="1"/>
</dbReference>
<dbReference type="eggNOG" id="COG0150">
    <property type="taxonomic scope" value="Bacteria"/>
</dbReference>
<keyword evidence="7 15" id="KW-0436">Ligase</keyword>
<sequence>MTRRGEAYQQAGVDTEKAGRFVESIKSMVAQTHVKGVINDIGGFGGLFKLDMNELQEPVLVASTDGVGTKLKLAFLFDRHDTIGIDLVAMSVNDVLVQGAKPLFFLDYLATGKLDTRQGEEIVKGVAQGCIQAGCALLGGETAEMPDFYPPGEYDLSGFCVGVVDDSRIVDGGEIRRDDVIIGLASSGLHSNGFSLVRKLLTQSGLKGEDIFPGTSSEVREVLLQPTRIYTAEVKGLMRDIRIKGMAHITGGGFYDNIPRILHRGLGARINFGSWDIPPVMHWVREQGRMNWEDMLQIFNCGIGYVMVVSPGDSEEVCSRLAGMGCPAWEIGRITGALADGDTVVMDF</sequence>
<dbReference type="Gene3D" id="3.90.650.10">
    <property type="entry name" value="PurM-like C-terminal domain"/>
    <property type="match status" value="1"/>
</dbReference>
<dbReference type="FunFam" id="3.30.1330.10:FF:000001">
    <property type="entry name" value="Phosphoribosylformylglycinamidine cyclo-ligase"/>
    <property type="match status" value="1"/>
</dbReference>
<feature type="domain" description="PurM-like C-terminal" evidence="17">
    <location>
        <begin position="178"/>
        <end position="336"/>
    </location>
</feature>
<reference evidence="18" key="1">
    <citation type="submission" date="2010-05" db="EMBL/GenBank/DDBJ databases">
        <title>The draft genome of Desulfonatronospira thiodismutans ASO3-1.</title>
        <authorList>
            <consortium name="US DOE Joint Genome Institute (JGI-PGF)"/>
            <person name="Lucas S."/>
            <person name="Copeland A."/>
            <person name="Lapidus A."/>
            <person name="Cheng J.-F."/>
            <person name="Bruce D."/>
            <person name="Goodwin L."/>
            <person name="Pitluck S."/>
            <person name="Chertkov O."/>
            <person name="Brettin T."/>
            <person name="Detter J.C."/>
            <person name="Han C."/>
            <person name="Land M.L."/>
            <person name="Hauser L."/>
            <person name="Kyrpides N."/>
            <person name="Mikhailova N."/>
            <person name="Muyzer G."/>
            <person name="Woyke T."/>
        </authorList>
    </citation>
    <scope>NUCLEOTIDE SEQUENCE [LARGE SCALE GENOMIC DNA]</scope>
    <source>
        <strain evidence="18">ASO3-1</strain>
    </source>
</reference>
<comment type="caution">
    <text evidence="18">The sequence shown here is derived from an EMBL/GenBank/DDBJ whole genome shotgun (WGS) entry which is preliminary data.</text>
</comment>
<evidence type="ECO:0000256" key="13">
    <source>
        <dbReference type="ARBA" id="ARBA00033093"/>
    </source>
</evidence>
<name>D6SQE2_9BACT</name>
<comment type="similarity">
    <text evidence="3 15">Belongs to the AIR synthase family.</text>
</comment>
<organism evidence="18 19">
    <name type="scientific">Desulfonatronospira thiodismutans ASO3-1</name>
    <dbReference type="NCBI Taxonomy" id="555779"/>
    <lineage>
        <taxon>Bacteria</taxon>
        <taxon>Pseudomonadati</taxon>
        <taxon>Thermodesulfobacteriota</taxon>
        <taxon>Desulfovibrionia</taxon>
        <taxon>Desulfovibrionales</taxon>
        <taxon>Desulfonatronovibrionaceae</taxon>
        <taxon>Desulfonatronospira</taxon>
    </lineage>
</organism>
<dbReference type="FunFam" id="3.90.650.10:FF:000011">
    <property type="entry name" value="Phosphoribosylformylglycinamidine cyclo-ligase"/>
    <property type="match status" value="1"/>
</dbReference>
<dbReference type="Pfam" id="PF00586">
    <property type="entry name" value="AIRS"/>
    <property type="match status" value="1"/>
</dbReference>
<feature type="domain" description="PurM-like N-terminal" evidence="16">
    <location>
        <begin position="59"/>
        <end position="164"/>
    </location>
</feature>
<evidence type="ECO:0000256" key="3">
    <source>
        <dbReference type="ARBA" id="ARBA00010280"/>
    </source>
</evidence>
<keyword evidence="8 15" id="KW-0547">Nucleotide-binding</keyword>
<comment type="subcellular location">
    <subcellularLocation>
        <location evidence="1 15">Cytoplasm</location>
    </subcellularLocation>
</comment>
<dbReference type="HAMAP" id="MF_00741">
    <property type="entry name" value="AIRS"/>
    <property type="match status" value="1"/>
</dbReference>
<dbReference type="SUPFAM" id="SSF55326">
    <property type="entry name" value="PurM N-terminal domain-like"/>
    <property type="match status" value="1"/>
</dbReference>
<dbReference type="GO" id="GO:0046084">
    <property type="term" value="P:adenine biosynthetic process"/>
    <property type="evidence" value="ECO:0007669"/>
    <property type="project" value="TreeGrafter"/>
</dbReference>
<evidence type="ECO:0000256" key="2">
    <source>
        <dbReference type="ARBA" id="ARBA00004686"/>
    </source>
</evidence>
<dbReference type="Gene3D" id="3.30.1330.10">
    <property type="entry name" value="PurM-like, N-terminal domain"/>
    <property type="match status" value="1"/>
</dbReference>
<comment type="pathway">
    <text evidence="2 15">Purine metabolism; IMP biosynthesis via de novo pathway; 5-amino-1-(5-phospho-D-ribosyl)imidazole from N(2)-formyl-N(1)-(5-phospho-D-ribosyl)glycinamide: step 2/2.</text>
</comment>
<evidence type="ECO:0000256" key="8">
    <source>
        <dbReference type="ARBA" id="ARBA00022741"/>
    </source>
</evidence>
<dbReference type="GO" id="GO:0006189">
    <property type="term" value="P:'de novo' IMP biosynthetic process"/>
    <property type="evidence" value="ECO:0007669"/>
    <property type="project" value="UniProtKB-UniRule"/>
</dbReference>
<keyword evidence="10 15" id="KW-0067">ATP-binding</keyword>
<dbReference type="GO" id="GO:0005829">
    <property type="term" value="C:cytosol"/>
    <property type="evidence" value="ECO:0007669"/>
    <property type="project" value="TreeGrafter"/>
</dbReference>
<dbReference type="GO" id="GO:0004637">
    <property type="term" value="F:phosphoribosylamine-glycine ligase activity"/>
    <property type="evidence" value="ECO:0007669"/>
    <property type="project" value="TreeGrafter"/>
</dbReference>
<protein>
    <recommendedName>
        <fullName evidence="5 15">Phosphoribosylformylglycinamidine cyclo-ligase</fullName>
        <ecNumber evidence="4 15">6.3.3.1</ecNumber>
    </recommendedName>
    <alternativeName>
        <fullName evidence="12 15">AIR synthase</fullName>
    </alternativeName>
    <alternativeName>
        <fullName evidence="13 15">AIRS</fullName>
    </alternativeName>
    <alternativeName>
        <fullName evidence="11 15">Phosphoribosyl-aminoimidazole synthetase</fullName>
    </alternativeName>
</protein>
<gene>
    <name evidence="15" type="primary">purM</name>
    <name evidence="18" type="ORF">Dthio_PD2360</name>
</gene>
<evidence type="ECO:0000256" key="10">
    <source>
        <dbReference type="ARBA" id="ARBA00022840"/>
    </source>
</evidence>
<dbReference type="InterPro" id="IPR010918">
    <property type="entry name" value="PurM-like_C_dom"/>
</dbReference>
<dbReference type="Proteomes" id="UP000005496">
    <property type="component" value="Unassembled WGS sequence"/>
</dbReference>
<evidence type="ECO:0000256" key="1">
    <source>
        <dbReference type="ARBA" id="ARBA00004496"/>
    </source>
</evidence>
<dbReference type="PANTHER" id="PTHR10520:SF12">
    <property type="entry name" value="TRIFUNCTIONAL PURINE BIOSYNTHETIC PROTEIN ADENOSINE-3"/>
    <property type="match status" value="1"/>
</dbReference>
<dbReference type="UniPathway" id="UPA00074">
    <property type="reaction ID" value="UER00129"/>
</dbReference>
<evidence type="ECO:0000256" key="7">
    <source>
        <dbReference type="ARBA" id="ARBA00022598"/>
    </source>
</evidence>
<dbReference type="InterPro" id="IPR016188">
    <property type="entry name" value="PurM-like_N"/>
</dbReference>
<dbReference type="EMBL" id="ACJN02000002">
    <property type="protein sequence ID" value="EFI34968.1"/>
    <property type="molecule type" value="Genomic_DNA"/>
</dbReference>
<dbReference type="PANTHER" id="PTHR10520">
    <property type="entry name" value="TRIFUNCTIONAL PURINE BIOSYNTHETIC PROTEIN ADENOSINE-3-RELATED"/>
    <property type="match status" value="1"/>
</dbReference>
<evidence type="ECO:0000256" key="5">
    <source>
        <dbReference type="ARBA" id="ARBA00020367"/>
    </source>
</evidence>
<accession>D6SQE2</accession>
<evidence type="ECO:0000256" key="9">
    <source>
        <dbReference type="ARBA" id="ARBA00022755"/>
    </source>
</evidence>
<keyword evidence="19" id="KW-1185">Reference proteome</keyword>
<dbReference type="CDD" id="cd02196">
    <property type="entry name" value="PurM"/>
    <property type="match status" value="1"/>
</dbReference>
<evidence type="ECO:0000259" key="17">
    <source>
        <dbReference type="Pfam" id="PF02769"/>
    </source>
</evidence>
<evidence type="ECO:0000256" key="6">
    <source>
        <dbReference type="ARBA" id="ARBA00022490"/>
    </source>
</evidence>
<evidence type="ECO:0000259" key="16">
    <source>
        <dbReference type="Pfam" id="PF00586"/>
    </source>
</evidence>
<comment type="catalytic activity">
    <reaction evidence="14 15">
        <text>2-formamido-N(1)-(5-O-phospho-beta-D-ribosyl)acetamidine + ATP = 5-amino-1-(5-phospho-beta-D-ribosyl)imidazole + ADP + phosphate + H(+)</text>
        <dbReference type="Rhea" id="RHEA:23032"/>
        <dbReference type="ChEBI" id="CHEBI:15378"/>
        <dbReference type="ChEBI" id="CHEBI:30616"/>
        <dbReference type="ChEBI" id="CHEBI:43474"/>
        <dbReference type="ChEBI" id="CHEBI:137981"/>
        <dbReference type="ChEBI" id="CHEBI:147287"/>
        <dbReference type="ChEBI" id="CHEBI:456216"/>
        <dbReference type="EC" id="6.3.3.1"/>
    </reaction>
</comment>
<dbReference type="AlphaFoldDB" id="D6SQE2"/>
<proteinExistence type="inferred from homology"/>
<keyword evidence="6 15" id="KW-0963">Cytoplasm</keyword>
<dbReference type="InterPro" id="IPR004733">
    <property type="entry name" value="PurM_cligase"/>
</dbReference>
<evidence type="ECO:0000256" key="12">
    <source>
        <dbReference type="ARBA" id="ARBA00032931"/>
    </source>
</evidence>
<dbReference type="InterPro" id="IPR036676">
    <property type="entry name" value="PurM-like_C_sf"/>
</dbReference>
<dbReference type="Pfam" id="PF02769">
    <property type="entry name" value="AIRS_C"/>
    <property type="match status" value="1"/>
</dbReference>
<evidence type="ECO:0000256" key="4">
    <source>
        <dbReference type="ARBA" id="ARBA00013047"/>
    </source>
</evidence>
<evidence type="ECO:0000256" key="11">
    <source>
        <dbReference type="ARBA" id="ARBA00031908"/>
    </source>
</evidence>
<keyword evidence="9 15" id="KW-0658">Purine biosynthesis</keyword>
<evidence type="ECO:0000313" key="19">
    <source>
        <dbReference type="Proteomes" id="UP000005496"/>
    </source>
</evidence>
<dbReference type="RefSeq" id="WP_008870282.1">
    <property type="nucleotide sequence ID" value="NZ_ACJN02000002.1"/>
</dbReference>
<dbReference type="GO" id="GO:0005524">
    <property type="term" value="F:ATP binding"/>
    <property type="evidence" value="ECO:0007669"/>
    <property type="project" value="UniProtKB-KW"/>
</dbReference>
<dbReference type="OrthoDB" id="9777881at2"/>
<dbReference type="InterPro" id="IPR036921">
    <property type="entry name" value="PurM-like_N_sf"/>
</dbReference>
<dbReference type="SUPFAM" id="SSF56042">
    <property type="entry name" value="PurM C-terminal domain-like"/>
    <property type="match status" value="1"/>
</dbReference>
<evidence type="ECO:0000256" key="14">
    <source>
        <dbReference type="ARBA" id="ARBA00049057"/>
    </source>
</evidence>